<keyword evidence="2" id="KW-0472">Membrane</keyword>
<feature type="transmembrane region" description="Helical" evidence="2">
    <location>
        <begin position="91"/>
        <end position="112"/>
    </location>
</feature>
<feature type="region of interest" description="Disordered" evidence="1">
    <location>
        <begin position="250"/>
        <end position="304"/>
    </location>
</feature>
<protein>
    <recommendedName>
        <fullName evidence="4">MARVEL domain-containing protein</fullName>
    </recommendedName>
</protein>
<feature type="transmembrane region" description="Helical" evidence="2">
    <location>
        <begin position="60"/>
        <end position="79"/>
    </location>
</feature>
<organism evidence="3">
    <name type="scientific">Bionectria ochroleuca</name>
    <name type="common">Gliocladium roseum</name>
    <dbReference type="NCBI Taxonomy" id="29856"/>
    <lineage>
        <taxon>Eukaryota</taxon>
        <taxon>Fungi</taxon>
        <taxon>Dikarya</taxon>
        <taxon>Ascomycota</taxon>
        <taxon>Pezizomycotina</taxon>
        <taxon>Sordariomycetes</taxon>
        <taxon>Hypocreomycetidae</taxon>
        <taxon>Hypocreales</taxon>
        <taxon>Bionectriaceae</taxon>
        <taxon>Clonostachys</taxon>
    </lineage>
</organism>
<keyword evidence="2" id="KW-0812">Transmembrane</keyword>
<feature type="transmembrane region" description="Helical" evidence="2">
    <location>
        <begin position="124"/>
        <end position="148"/>
    </location>
</feature>
<evidence type="ECO:0000313" key="3">
    <source>
        <dbReference type="EMBL" id="CEO56603.1"/>
    </source>
</evidence>
<evidence type="ECO:0000256" key="1">
    <source>
        <dbReference type="SAM" id="MobiDB-lite"/>
    </source>
</evidence>
<reference evidence="3" key="1">
    <citation type="submission" date="2015-01" db="EMBL/GenBank/DDBJ databases">
        <authorList>
            <person name="Durling Mikael"/>
        </authorList>
    </citation>
    <scope>NUCLEOTIDE SEQUENCE</scope>
</reference>
<evidence type="ECO:0000256" key="2">
    <source>
        <dbReference type="SAM" id="Phobius"/>
    </source>
</evidence>
<evidence type="ECO:0008006" key="4">
    <source>
        <dbReference type="Google" id="ProtNLM"/>
    </source>
</evidence>
<accession>A0A0B7KG87</accession>
<dbReference type="AlphaFoldDB" id="A0A0B7KG87"/>
<dbReference type="EMBL" id="CDPU01000070">
    <property type="protein sequence ID" value="CEO56603.1"/>
    <property type="molecule type" value="Genomic_DNA"/>
</dbReference>
<name>A0A0B7KG87_BIOOC</name>
<sequence>MATTGPQPQAPSQAYAQFPGAYGQPFQTYSQYGAAQPQANQQIIRAEPTETKGWKITRSALHGAGIVVAILCIALSFSFKGTTTEVFTAWYSSPAALIAFVWSLSELIVRAVQKQKAGIHPGAHVGMCLLIWLAASFVAGIHSTFAAISHYGDRSSNCDYRYDSSTQDYQYYNCTLPFNGRFGQWIALTVFSWLLWLIYFILFIGSCIDTHKRNQAKRQRVVIVNPGSFWGAGQGWQQLPQGAQIAQAPAPGIPLQNRDSTQPQNPMPTEFYSEKGKEPQRLSPTHQPAAPPQITEYYTPSASK</sequence>
<feature type="transmembrane region" description="Helical" evidence="2">
    <location>
        <begin position="185"/>
        <end position="208"/>
    </location>
</feature>
<keyword evidence="2" id="KW-1133">Transmembrane helix</keyword>
<gene>
    <name evidence="3" type="ORF">BN869_000012661_1</name>
</gene>
<proteinExistence type="predicted"/>